<evidence type="ECO:0000313" key="2">
    <source>
        <dbReference type="EMBL" id="CQR26010.1"/>
    </source>
</evidence>
<feature type="domain" description="KAP NTPase" evidence="1">
    <location>
        <begin position="19"/>
        <end position="298"/>
    </location>
</feature>
<dbReference type="EMBL" id="CTEN01000006">
    <property type="protein sequence ID" value="CQR26010.1"/>
    <property type="molecule type" value="Genomic_DNA"/>
</dbReference>
<proteinExistence type="predicted"/>
<dbReference type="Proteomes" id="UP000198604">
    <property type="component" value="Unassembled WGS sequence"/>
</dbReference>
<reference evidence="3" key="1">
    <citation type="submission" date="2015-03" db="EMBL/GenBank/DDBJ databases">
        <authorList>
            <person name="Urmite Genomes"/>
        </authorList>
    </citation>
    <scope>NUCLEOTIDE SEQUENCE [LARGE SCALE GENOMIC DNA]</scope>
    <source>
        <strain evidence="3">FF10</strain>
    </source>
</reference>
<dbReference type="InterPro" id="IPR027417">
    <property type="entry name" value="P-loop_NTPase"/>
</dbReference>
<dbReference type="InterPro" id="IPR052754">
    <property type="entry name" value="NTPase_KAP_P-loop"/>
</dbReference>
<gene>
    <name evidence="2" type="ORF">BN1356_02355</name>
</gene>
<evidence type="ECO:0000259" key="1">
    <source>
        <dbReference type="Pfam" id="PF07693"/>
    </source>
</evidence>
<dbReference type="InterPro" id="IPR011646">
    <property type="entry name" value="KAP_P-loop"/>
</dbReference>
<keyword evidence="3" id="KW-1185">Reference proteome</keyword>
<sequence length="579" mass="66429">MVITKTDRPADKDLLGIEKYVNGLARFIEKCDTPLTIAVQGDWGSGKTSIMKQVNSALGKDIKTIFFNTWQYSQFNMSEELGLSFIIEFIEKLEQRGNSANRKKRWNFLSWDLLSKGIKYIDLPVINGEKISEDISSYFEYLSNRNKTIKEFKKEFNDIINNTRGKHDRIVIFIDDLDRLVPERAIELLEILKLFFDCERCVFVLAIDYDVVVRGVKSKYGEDFDRDKGRAFFDKIIQVPFTVPTASYNINSYIKDSLKELGFDGTGSEADSASIEVNLIKSSIGTNPRSINRLINSTSLLFEVDGMDSKDNREKQLILAIVCWQLEFEQIYNRFLSAYEVGSEAGEYEPTFDKLINLLENNFKMEKDEDNSLLSNDLMRFKRFYQYLKEVLNIEKNNKMTEEELGDLIRSIKLSNIVSTGNADISESCPNLDMQYVIRKLYNSLRGEDIISLDNPESFGKEPLDIRKGSLGKDILNKSAFRSVRLTRGSGYSLVFSNDASDEDRLEGYLAGTSGGKIVKEFTSSQGINEKISAKKSFSSDICLDAQKLRDDEGIYRAFEEEVIRIILDYRYQLFETTR</sequence>
<protein>
    <submittedName>
        <fullName evidence="2">NTPase protein</fullName>
    </submittedName>
</protein>
<dbReference type="RefSeq" id="WP_093651505.1">
    <property type="nucleotide sequence ID" value="NZ_CTEN01000006.1"/>
</dbReference>
<dbReference type="Pfam" id="PF07693">
    <property type="entry name" value="KAP_NTPase"/>
    <property type="match status" value="1"/>
</dbReference>
<dbReference type="AlphaFoldDB" id="A0A0E3WFR9"/>
<evidence type="ECO:0000313" key="3">
    <source>
        <dbReference type="Proteomes" id="UP000198604"/>
    </source>
</evidence>
<accession>A0A0E3WFR9</accession>
<dbReference type="Gene3D" id="3.40.50.300">
    <property type="entry name" value="P-loop containing nucleotide triphosphate hydrolases"/>
    <property type="match status" value="1"/>
</dbReference>
<dbReference type="PANTHER" id="PTHR22674:SF6">
    <property type="entry name" value="NTPASE KAP FAMILY P-LOOP DOMAIN-CONTAINING PROTEIN 1"/>
    <property type="match status" value="1"/>
</dbReference>
<name>A0A0E3WFR9_9STRE</name>
<dbReference type="SUPFAM" id="SSF52540">
    <property type="entry name" value="P-loop containing nucleoside triphosphate hydrolases"/>
    <property type="match status" value="1"/>
</dbReference>
<dbReference type="OrthoDB" id="9795864at2"/>
<organism evidence="2 3">
    <name type="scientific">Streptococcus varani</name>
    <dbReference type="NCBI Taxonomy" id="1608583"/>
    <lineage>
        <taxon>Bacteria</taxon>
        <taxon>Bacillati</taxon>
        <taxon>Bacillota</taxon>
        <taxon>Bacilli</taxon>
        <taxon>Lactobacillales</taxon>
        <taxon>Streptococcaceae</taxon>
        <taxon>Streptococcus</taxon>
    </lineage>
</organism>
<dbReference type="PANTHER" id="PTHR22674">
    <property type="entry name" value="NTPASE, KAP FAMILY P-LOOP DOMAIN-CONTAINING 1"/>
    <property type="match status" value="1"/>
</dbReference>